<dbReference type="Proteomes" id="UP000036426">
    <property type="component" value="Unassembled WGS sequence"/>
</dbReference>
<accession>A0A0J1GHV5</accession>
<evidence type="ECO:0000313" key="2">
    <source>
        <dbReference type="Proteomes" id="UP000036426"/>
    </source>
</evidence>
<sequence length="98" mass="11115">MSEAQLQEKIRAIVGIHYWNFTQLPEQVCMALDQLLITYERDEILSVMQRLLPDYEASAKKARANGAGSGTAAEMNMACEMQLRYLSDSIEYIENHSA</sequence>
<reference evidence="1 2" key="1">
    <citation type="submission" date="2015-05" db="EMBL/GenBank/DDBJ databases">
        <title>Photobacterium galathea sp. nov.</title>
        <authorList>
            <person name="Machado H."/>
            <person name="Gram L."/>
        </authorList>
    </citation>
    <scope>NUCLEOTIDE SEQUENCE [LARGE SCALE GENOMIC DNA]</scope>
    <source>
        <strain evidence="1 2">DSM 25995</strain>
    </source>
</reference>
<gene>
    <name evidence="1" type="ORF">ABT58_18890</name>
</gene>
<proteinExistence type="predicted"/>
<keyword evidence="2" id="KW-1185">Reference proteome</keyword>
<evidence type="ECO:0000313" key="1">
    <source>
        <dbReference type="EMBL" id="KLU99083.1"/>
    </source>
</evidence>
<dbReference type="RefSeq" id="WP_047876002.1">
    <property type="nucleotide sequence ID" value="NZ_BMYC01000006.1"/>
</dbReference>
<name>A0A0J1GHV5_9GAMM</name>
<protein>
    <submittedName>
        <fullName evidence="1">Uncharacterized protein</fullName>
    </submittedName>
</protein>
<dbReference type="EMBL" id="LDOV01000037">
    <property type="protein sequence ID" value="KLU99083.1"/>
    <property type="molecule type" value="Genomic_DNA"/>
</dbReference>
<dbReference type="AlphaFoldDB" id="A0A0J1GHV5"/>
<organism evidence="1 2">
    <name type="scientific">Photobacterium aphoticum</name>
    <dbReference type="NCBI Taxonomy" id="754436"/>
    <lineage>
        <taxon>Bacteria</taxon>
        <taxon>Pseudomonadati</taxon>
        <taxon>Pseudomonadota</taxon>
        <taxon>Gammaproteobacteria</taxon>
        <taxon>Vibrionales</taxon>
        <taxon>Vibrionaceae</taxon>
        <taxon>Photobacterium</taxon>
    </lineage>
</organism>
<dbReference type="PATRIC" id="fig|754436.4.peg.3997"/>
<comment type="caution">
    <text evidence="1">The sequence shown here is derived from an EMBL/GenBank/DDBJ whole genome shotgun (WGS) entry which is preliminary data.</text>
</comment>